<dbReference type="PROSITE" id="PS00893">
    <property type="entry name" value="NUDIX_BOX"/>
    <property type="match status" value="1"/>
</dbReference>
<dbReference type="Gene3D" id="3.90.79.10">
    <property type="entry name" value="Nucleoside Triphosphate Pyrophosphohydrolase"/>
    <property type="match status" value="1"/>
</dbReference>
<evidence type="ECO:0000256" key="1">
    <source>
        <dbReference type="ARBA" id="ARBA00022801"/>
    </source>
</evidence>
<gene>
    <name evidence="3" type="ORF">BSTOLATCC_MIC40595</name>
</gene>
<proteinExistence type="predicted"/>
<dbReference type="EMBL" id="CAJZBQ010000040">
    <property type="protein sequence ID" value="CAG9326162.1"/>
    <property type="molecule type" value="Genomic_DNA"/>
</dbReference>
<keyword evidence="1" id="KW-0378">Hydrolase</keyword>
<dbReference type="InterPro" id="IPR000086">
    <property type="entry name" value="NUDIX_hydrolase_dom"/>
</dbReference>
<organism evidence="3 4">
    <name type="scientific">Blepharisma stoltei</name>
    <dbReference type="NCBI Taxonomy" id="1481888"/>
    <lineage>
        <taxon>Eukaryota</taxon>
        <taxon>Sar</taxon>
        <taxon>Alveolata</taxon>
        <taxon>Ciliophora</taxon>
        <taxon>Postciliodesmatophora</taxon>
        <taxon>Heterotrichea</taxon>
        <taxon>Heterotrichida</taxon>
        <taxon>Blepharismidae</taxon>
        <taxon>Blepharisma</taxon>
    </lineage>
</organism>
<sequence>MESENEIDQFGRPYPAKQGGYHIPQLAADSVVIRLNPGGFHEVLLVTRGHFPYVGKLAFPGGRINYNEDPKVGCLRELKEECGIEGKILDLLTVQGDPQRDPRGHVISVFYLVEVDANAQIVAGDDATQARFYALGPMLESPNLLAFDHHKILQIAASRLPGRYQV</sequence>
<feature type="domain" description="Nudix hydrolase" evidence="2">
    <location>
        <begin position="24"/>
        <end position="157"/>
    </location>
</feature>
<dbReference type="PANTHER" id="PTHR43736:SF5">
    <property type="entry name" value="NUDIX HYDROLASE DOMAIN-CONTAINING PROTEIN"/>
    <property type="match status" value="1"/>
</dbReference>
<dbReference type="PANTHER" id="PTHR43736">
    <property type="entry name" value="ADP-RIBOSE PYROPHOSPHATASE"/>
    <property type="match status" value="1"/>
</dbReference>
<reference evidence="3" key="1">
    <citation type="submission" date="2021-09" db="EMBL/GenBank/DDBJ databases">
        <authorList>
            <consortium name="AG Swart"/>
            <person name="Singh M."/>
            <person name="Singh A."/>
            <person name="Seah K."/>
            <person name="Emmerich C."/>
        </authorList>
    </citation>
    <scope>NUCLEOTIDE SEQUENCE</scope>
    <source>
        <strain evidence="3">ATCC30299</strain>
    </source>
</reference>
<dbReference type="GO" id="GO:0016787">
    <property type="term" value="F:hydrolase activity"/>
    <property type="evidence" value="ECO:0007669"/>
    <property type="project" value="UniProtKB-KW"/>
</dbReference>
<dbReference type="AlphaFoldDB" id="A0AAU9JPF6"/>
<dbReference type="CDD" id="cd18873">
    <property type="entry name" value="NUDIX_NadM_like"/>
    <property type="match status" value="1"/>
</dbReference>
<dbReference type="Proteomes" id="UP001162131">
    <property type="component" value="Unassembled WGS sequence"/>
</dbReference>
<name>A0AAU9JPF6_9CILI</name>
<comment type="caution">
    <text evidence="3">The sequence shown here is derived from an EMBL/GenBank/DDBJ whole genome shotgun (WGS) entry which is preliminary data.</text>
</comment>
<keyword evidence="4" id="KW-1185">Reference proteome</keyword>
<evidence type="ECO:0000259" key="2">
    <source>
        <dbReference type="PROSITE" id="PS51462"/>
    </source>
</evidence>
<dbReference type="InterPro" id="IPR015797">
    <property type="entry name" value="NUDIX_hydrolase-like_dom_sf"/>
</dbReference>
<evidence type="ECO:0000313" key="4">
    <source>
        <dbReference type="Proteomes" id="UP001162131"/>
    </source>
</evidence>
<protein>
    <recommendedName>
        <fullName evidence="2">Nudix hydrolase domain-containing protein</fullName>
    </recommendedName>
</protein>
<dbReference type="Pfam" id="PF00293">
    <property type="entry name" value="NUDIX"/>
    <property type="match status" value="1"/>
</dbReference>
<accession>A0AAU9JPF6</accession>
<dbReference type="InterPro" id="IPR020084">
    <property type="entry name" value="NUDIX_hydrolase_CS"/>
</dbReference>
<evidence type="ECO:0000313" key="3">
    <source>
        <dbReference type="EMBL" id="CAG9326162.1"/>
    </source>
</evidence>
<dbReference type="PROSITE" id="PS51462">
    <property type="entry name" value="NUDIX"/>
    <property type="match status" value="1"/>
</dbReference>
<dbReference type="SUPFAM" id="SSF55811">
    <property type="entry name" value="Nudix"/>
    <property type="match status" value="1"/>
</dbReference>